<dbReference type="Proteomes" id="UP000680714">
    <property type="component" value="Unassembled WGS sequence"/>
</dbReference>
<dbReference type="GO" id="GO:0008483">
    <property type="term" value="F:transaminase activity"/>
    <property type="evidence" value="ECO:0007669"/>
    <property type="project" value="UniProtKB-KW"/>
</dbReference>
<dbReference type="InterPro" id="IPR000653">
    <property type="entry name" value="DegT/StrS_aminotransferase"/>
</dbReference>
<dbReference type="InterPro" id="IPR015421">
    <property type="entry name" value="PyrdxlP-dep_Trfase_major"/>
</dbReference>
<keyword evidence="1" id="KW-0663">Pyridoxal phosphate</keyword>
<organism evidence="2 3">
    <name type="scientific">Magnetospirillum sulfuroxidans</name>
    <dbReference type="NCBI Taxonomy" id="611300"/>
    <lineage>
        <taxon>Bacteria</taxon>
        <taxon>Pseudomonadati</taxon>
        <taxon>Pseudomonadota</taxon>
        <taxon>Alphaproteobacteria</taxon>
        <taxon>Rhodospirillales</taxon>
        <taxon>Rhodospirillaceae</taxon>
        <taxon>Magnetospirillum</taxon>
    </lineage>
</organism>
<dbReference type="Gene3D" id="3.90.1150.10">
    <property type="entry name" value="Aspartate Aminotransferase, domain 1"/>
    <property type="match status" value="1"/>
</dbReference>
<gene>
    <name evidence="2" type="ORF">KEC16_19370</name>
</gene>
<comment type="caution">
    <text evidence="2">The sequence shown here is derived from an EMBL/GenBank/DDBJ whole genome shotgun (WGS) entry which is preliminary data.</text>
</comment>
<proteinExistence type="inferred from homology"/>
<accession>A0ABS5IHY5</accession>
<reference evidence="2 3" key="1">
    <citation type="submission" date="2021-04" db="EMBL/GenBank/DDBJ databases">
        <title>Magnetospirillum sulfuroxidans sp. nov., a facultative chemolithoautotrophic sulfur-oxidizing alphaproteobacterium isolated from freshwater sediment and proposals for Paramagetospirillum gen. nov., and Magnetospirillaceae fam. nov.</title>
        <authorList>
            <person name="Koziaeva V."/>
            <person name="Geelhoed J.S."/>
            <person name="Sorokin D.Y."/>
            <person name="Grouzdev D.S."/>
        </authorList>
    </citation>
    <scope>NUCLEOTIDE SEQUENCE [LARGE SCALE GENOMIC DNA]</scope>
    <source>
        <strain evidence="2 3">J10</strain>
    </source>
</reference>
<dbReference type="CDD" id="cd00616">
    <property type="entry name" value="AHBA_syn"/>
    <property type="match status" value="1"/>
</dbReference>
<evidence type="ECO:0000313" key="3">
    <source>
        <dbReference type="Proteomes" id="UP000680714"/>
    </source>
</evidence>
<dbReference type="Gene3D" id="3.40.640.10">
    <property type="entry name" value="Type I PLP-dependent aspartate aminotransferase-like (Major domain)"/>
    <property type="match status" value="1"/>
</dbReference>
<evidence type="ECO:0000313" key="2">
    <source>
        <dbReference type="EMBL" id="MBR9973891.1"/>
    </source>
</evidence>
<keyword evidence="2" id="KW-0032">Aminotransferase</keyword>
<dbReference type="SUPFAM" id="SSF53383">
    <property type="entry name" value="PLP-dependent transferases"/>
    <property type="match status" value="1"/>
</dbReference>
<evidence type="ECO:0000256" key="1">
    <source>
        <dbReference type="RuleBase" id="RU004508"/>
    </source>
</evidence>
<dbReference type="PANTHER" id="PTHR30244">
    <property type="entry name" value="TRANSAMINASE"/>
    <property type="match status" value="1"/>
</dbReference>
<dbReference type="PANTHER" id="PTHR30244:SF42">
    <property type="entry name" value="UDP-2-ACETAMIDO-2-DEOXY-3-OXO-D-GLUCURONATE AMINOTRANSFERASE"/>
    <property type="match status" value="1"/>
</dbReference>
<dbReference type="InterPro" id="IPR015424">
    <property type="entry name" value="PyrdxlP-dep_Trfase"/>
</dbReference>
<dbReference type="Pfam" id="PF01041">
    <property type="entry name" value="DegT_DnrJ_EryC1"/>
    <property type="match status" value="1"/>
</dbReference>
<dbReference type="InterPro" id="IPR015422">
    <property type="entry name" value="PyrdxlP-dep_Trfase_small"/>
</dbReference>
<comment type="similarity">
    <text evidence="1">Belongs to the DegT/DnrJ/EryC1 family.</text>
</comment>
<keyword evidence="2" id="KW-0808">Transferase</keyword>
<dbReference type="EMBL" id="JAGTUF010000040">
    <property type="protein sequence ID" value="MBR9973891.1"/>
    <property type="molecule type" value="Genomic_DNA"/>
</dbReference>
<sequence>MTATPDPIAFIDLKTQRLRIADKVEAALKKVLEHGAFVMGPEIIELEKQLAQWGGVKHALACASGTDALVLALMAKGIGPGHAVFVPSFTFVATAEAAVLVGATPVFVDILPDLLTMDPASLQRCIDSCPSHLVPKAVMPVDLFGQPADYVALGAIATKHGLTMIADAAQSFGAALHGKPVGALAEMTTTSFFPAKPLGCYGDGGAVLTDDDGLIEILRSIRNHGQGRDRYEHARIGVNGRLDTMQAAILLEKLGIFADEIQARDRVAKRYTQLLADVVATPVVIEGGTSVWAQYTMTTANRDAIVKALAADGVPTGVYYPTPLHLQGPYAHFPRDPAGMTVTEDKMGHVFSLPMHPYLDDVTQDRIVAVLRKVVESCQ</sequence>
<keyword evidence="3" id="KW-1185">Reference proteome</keyword>
<dbReference type="PIRSF" id="PIRSF000390">
    <property type="entry name" value="PLP_StrS"/>
    <property type="match status" value="1"/>
</dbReference>
<dbReference type="RefSeq" id="WP_211552034.1">
    <property type="nucleotide sequence ID" value="NZ_JAGTUF010000040.1"/>
</dbReference>
<name>A0ABS5IHY5_9PROT</name>
<protein>
    <submittedName>
        <fullName evidence="2">DegT/DnrJ/EryC1/StrS aminotransferase family protein</fullName>
    </submittedName>
</protein>